<organism evidence="1 2">
    <name type="scientific">Aulographum hederae CBS 113979</name>
    <dbReference type="NCBI Taxonomy" id="1176131"/>
    <lineage>
        <taxon>Eukaryota</taxon>
        <taxon>Fungi</taxon>
        <taxon>Dikarya</taxon>
        <taxon>Ascomycota</taxon>
        <taxon>Pezizomycotina</taxon>
        <taxon>Dothideomycetes</taxon>
        <taxon>Pleosporomycetidae</taxon>
        <taxon>Aulographales</taxon>
        <taxon>Aulographaceae</taxon>
    </lineage>
</organism>
<evidence type="ECO:0000313" key="2">
    <source>
        <dbReference type="Proteomes" id="UP000800041"/>
    </source>
</evidence>
<accession>A0A6G1H4U7</accession>
<proteinExistence type="predicted"/>
<evidence type="ECO:0008006" key="3">
    <source>
        <dbReference type="Google" id="ProtNLM"/>
    </source>
</evidence>
<dbReference type="PANTHER" id="PTHR33428:SF14">
    <property type="entry name" value="CARBOXYLESTERASE TYPE B DOMAIN-CONTAINING PROTEIN"/>
    <property type="match status" value="1"/>
</dbReference>
<dbReference type="OrthoDB" id="2141514at2759"/>
<keyword evidence="2" id="KW-1185">Reference proteome</keyword>
<dbReference type="SUPFAM" id="SSF53474">
    <property type="entry name" value="alpha/beta-Hydrolases"/>
    <property type="match status" value="1"/>
</dbReference>
<name>A0A6G1H4U7_9PEZI</name>
<protein>
    <recommendedName>
        <fullName evidence="3">Alpha/beta-hydrolase</fullName>
    </recommendedName>
</protein>
<dbReference type="AlphaFoldDB" id="A0A6G1H4U7"/>
<dbReference type="InterPro" id="IPR029058">
    <property type="entry name" value="AB_hydrolase_fold"/>
</dbReference>
<dbReference type="Proteomes" id="UP000800041">
    <property type="component" value="Unassembled WGS sequence"/>
</dbReference>
<dbReference type="PANTHER" id="PTHR33428">
    <property type="entry name" value="CHLOROPHYLLASE-2, CHLOROPLASTIC"/>
    <property type="match status" value="1"/>
</dbReference>
<dbReference type="Gene3D" id="3.40.50.1820">
    <property type="entry name" value="alpha/beta hydrolase"/>
    <property type="match status" value="1"/>
</dbReference>
<feature type="non-terminal residue" evidence="1">
    <location>
        <position position="1"/>
    </location>
</feature>
<evidence type="ECO:0000313" key="1">
    <source>
        <dbReference type="EMBL" id="KAF1988029.1"/>
    </source>
</evidence>
<gene>
    <name evidence="1" type="ORF">K402DRAFT_329668</name>
</gene>
<dbReference type="EMBL" id="ML977150">
    <property type="protein sequence ID" value="KAF1988029.1"/>
    <property type="molecule type" value="Genomic_DNA"/>
</dbReference>
<sequence length="252" mass="26451">GTGKYSPAWFSTDPTLPDHTLYMPKNITAGVEMPVILWANGGCSAVGTAWMGLLIEWASHGILVIADGSPSGSGQDTSARLKEGLEWALANAGKGKYSMVDASRIGVGGQSCGGLLAYDLESDPRVTTLGIFNSGSLTAQQREVVPKVTKPIAYFIGGQSDIAYGNANSDYAVLPKTEVAWKGNVEAGHGGTYCMPAAGEFGKGGSQWWRWHLRGDQASKAFFTGKGAFDMGWQVVSQNLESAKVPAALAGN</sequence>
<reference evidence="1" key="1">
    <citation type="journal article" date="2020" name="Stud. Mycol.">
        <title>101 Dothideomycetes genomes: a test case for predicting lifestyles and emergence of pathogens.</title>
        <authorList>
            <person name="Haridas S."/>
            <person name="Albert R."/>
            <person name="Binder M."/>
            <person name="Bloem J."/>
            <person name="Labutti K."/>
            <person name="Salamov A."/>
            <person name="Andreopoulos B."/>
            <person name="Baker S."/>
            <person name="Barry K."/>
            <person name="Bills G."/>
            <person name="Bluhm B."/>
            <person name="Cannon C."/>
            <person name="Castanera R."/>
            <person name="Culley D."/>
            <person name="Daum C."/>
            <person name="Ezra D."/>
            <person name="Gonzalez J."/>
            <person name="Henrissat B."/>
            <person name="Kuo A."/>
            <person name="Liang C."/>
            <person name="Lipzen A."/>
            <person name="Lutzoni F."/>
            <person name="Magnuson J."/>
            <person name="Mondo S."/>
            <person name="Nolan M."/>
            <person name="Ohm R."/>
            <person name="Pangilinan J."/>
            <person name="Park H.-J."/>
            <person name="Ramirez L."/>
            <person name="Alfaro M."/>
            <person name="Sun H."/>
            <person name="Tritt A."/>
            <person name="Yoshinaga Y."/>
            <person name="Zwiers L.-H."/>
            <person name="Turgeon B."/>
            <person name="Goodwin S."/>
            <person name="Spatafora J."/>
            <person name="Crous P."/>
            <person name="Grigoriev I."/>
        </authorList>
    </citation>
    <scope>NUCLEOTIDE SEQUENCE</scope>
    <source>
        <strain evidence="1">CBS 113979</strain>
    </source>
</reference>